<evidence type="ECO:0000313" key="7">
    <source>
        <dbReference type="EMBL" id="KRN78675.1"/>
    </source>
</evidence>
<dbReference type="STRING" id="53444.AYR59_03350"/>
<comment type="similarity">
    <text evidence="1">Belongs to the ABC transporter superfamily.</text>
</comment>
<dbReference type="OrthoDB" id="9791546at2"/>
<dbReference type="FunFam" id="3.40.50.300:FF:000032">
    <property type="entry name" value="Export ABC transporter ATP-binding protein"/>
    <property type="match status" value="1"/>
</dbReference>
<dbReference type="InterPro" id="IPR017911">
    <property type="entry name" value="MacB-like_ATP-bd"/>
</dbReference>
<dbReference type="PROSITE" id="PS00211">
    <property type="entry name" value="ABC_TRANSPORTER_1"/>
    <property type="match status" value="1"/>
</dbReference>
<dbReference type="InterPro" id="IPR003593">
    <property type="entry name" value="AAA+_ATPase"/>
</dbReference>
<evidence type="ECO:0000256" key="5">
    <source>
        <dbReference type="ARBA" id="ARBA00022970"/>
    </source>
</evidence>
<evidence type="ECO:0000256" key="2">
    <source>
        <dbReference type="ARBA" id="ARBA00022448"/>
    </source>
</evidence>
<gene>
    <name evidence="7" type="ORF">IV52_GL000952</name>
</gene>
<dbReference type="PROSITE" id="PS50893">
    <property type="entry name" value="ABC_TRANSPORTER_2"/>
    <property type="match status" value="1"/>
</dbReference>
<dbReference type="EMBL" id="JQBT01000033">
    <property type="protein sequence ID" value="KRN78675.1"/>
    <property type="molecule type" value="Genomic_DNA"/>
</dbReference>
<dbReference type="InterPro" id="IPR003439">
    <property type="entry name" value="ABC_transporter-like_ATP-bd"/>
</dbReference>
<dbReference type="AlphaFoldDB" id="A0A0R2JNC5"/>
<dbReference type="PANTHER" id="PTHR42798">
    <property type="entry name" value="LIPOPROTEIN-RELEASING SYSTEM ATP-BINDING PROTEIN LOLD"/>
    <property type="match status" value="1"/>
</dbReference>
<organism evidence="7 8">
    <name type="scientific">Fructilactobacillus lindneri DSM 20690 = JCM 11027</name>
    <dbReference type="NCBI Taxonomy" id="1122148"/>
    <lineage>
        <taxon>Bacteria</taxon>
        <taxon>Bacillati</taxon>
        <taxon>Bacillota</taxon>
        <taxon>Bacilli</taxon>
        <taxon>Lactobacillales</taxon>
        <taxon>Lactobacillaceae</taxon>
        <taxon>Fructilactobacillus</taxon>
    </lineage>
</organism>
<keyword evidence="3" id="KW-0547">Nucleotide-binding</keyword>
<dbReference type="GeneID" id="61249913"/>
<name>A0A0R2JNC5_9LACO</name>
<dbReference type="InterPro" id="IPR027417">
    <property type="entry name" value="P-loop_NTPase"/>
</dbReference>
<dbReference type="PATRIC" id="fig|1122148.6.peg.977"/>
<dbReference type="SUPFAM" id="SSF52540">
    <property type="entry name" value="P-loop containing nucleoside triphosphate hydrolases"/>
    <property type="match status" value="1"/>
</dbReference>
<dbReference type="GO" id="GO:0006865">
    <property type="term" value="P:amino acid transport"/>
    <property type="evidence" value="ECO:0007669"/>
    <property type="project" value="UniProtKB-KW"/>
</dbReference>
<dbReference type="GO" id="GO:0016887">
    <property type="term" value="F:ATP hydrolysis activity"/>
    <property type="evidence" value="ECO:0007669"/>
    <property type="project" value="InterPro"/>
</dbReference>
<sequence>MLSLKHVSKSYQNGSEVTHALNDVSFDIESNQVTVILGPSGSGKSTTLNILGGMDRPTSGTVTYNNNFINTESDKQLTDYRKEIVGFVFQFYNLISNLTVFENVAISAQLENKKYRNITEKYLQKVGLLKRKNNFPDQLSGGEMQRVSIARALAKSPKVLLCDEPTGALDTETSKRVFEILKKSKSKDTAVVIVTHNPLVAPIADRVIHIKDGRVDKIIDNPSPLEVEEVDWG</sequence>
<evidence type="ECO:0000259" key="6">
    <source>
        <dbReference type="PROSITE" id="PS50893"/>
    </source>
</evidence>
<dbReference type="Proteomes" id="UP000051565">
    <property type="component" value="Unassembled WGS sequence"/>
</dbReference>
<evidence type="ECO:0000313" key="8">
    <source>
        <dbReference type="Proteomes" id="UP000051565"/>
    </source>
</evidence>
<keyword evidence="4 7" id="KW-0067">ATP-binding</keyword>
<dbReference type="SMART" id="SM00382">
    <property type="entry name" value="AAA"/>
    <property type="match status" value="1"/>
</dbReference>
<proteinExistence type="inferred from homology"/>
<keyword evidence="8" id="KW-1185">Reference proteome</keyword>
<dbReference type="CDD" id="cd03255">
    <property type="entry name" value="ABC_MJ0796_LolCDE_FtsE"/>
    <property type="match status" value="1"/>
</dbReference>
<accession>A0A0R2JNC5</accession>
<evidence type="ECO:0000256" key="1">
    <source>
        <dbReference type="ARBA" id="ARBA00005417"/>
    </source>
</evidence>
<comment type="caution">
    <text evidence="7">The sequence shown here is derived from an EMBL/GenBank/DDBJ whole genome shotgun (WGS) entry which is preliminary data.</text>
</comment>
<protein>
    <submittedName>
        <fullName evidence="7">ABC transporter ATP-binding protein</fullName>
    </submittedName>
</protein>
<evidence type="ECO:0000256" key="4">
    <source>
        <dbReference type="ARBA" id="ARBA00022840"/>
    </source>
</evidence>
<reference evidence="7 8" key="1">
    <citation type="journal article" date="2015" name="Genome Announc.">
        <title>Expanding the biotechnology potential of lactobacilli through comparative genomics of 213 strains and associated genera.</title>
        <authorList>
            <person name="Sun Z."/>
            <person name="Harris H.M."/>
            <person name="McCann A."/>
            <person name="Guo C."/>
            <person name="Argimon S."/>
            <person name="Zhang W."/>
            <person name="Yang X."/>
            <person name="Jeffery I.B."/>
            <person name="Cooney J.C."/>
            <person name="Kagawa T.F."/>
            <person name="Liu W."/>
            <person name="Song Y."/>
            <person name="Salvetti E."/>
            <person name="Wrobel A."/>
            <person name="Rasinkangas P."/>
            <person name="Parkhill J."/>
            <person name="Rea M.C."/>
            <person name="O'Sullivan O."/>
            <person name="Ritari J."/>
            <person name="Douillard F.P."/>
            <person name="Paul Ross R."/>
            <person name="Yang R."/>
            <person name="Briner A.E."/>
            <person name="Felis G.E."/>
            <person name="de Vos W.M."/>
            <person name="Barrangou R."/>
            <person name="Klaenhammer T.R."/>
            <person name="Caufield P.W."/>
            <person name="Cui Y."/>
            <person name="Zhang H."/>
            <person name="O'Toole P.W."/>
        </authorList>
    </citation>
    <scope>NUCLEOTIDE SEQUENCE [LARGE SCALE GENOMIC DNA]</scope>
    <source>
        <strain evidence="7 8">DSM 20690</strain>
    </source>
</reference>
<dbReference type="Gene3D" id="3.40.50.300">
    <property type="entry name" value="P-loop containing nucleotide triphosphate hydrolases"/>
    <property type="match status" value="1"/>
</dbReference>
<dbReference type="InterPro" id="IPR017871">
    <property type="entry name" value="ABC_transporter-like_CS"/>
</dbReference>
<keyword evidence="2" id="KW-0813">Transport</keyword>
<keyword evidence="5" id="KW-0029">Amino-acid transport</keyword>
<dbReference type="GO" id="GO:0022857">
    <property type="term" value="F:transmembrane transporter activity"/>
    <property type="evidence" value="ECO:0007669"/>
    <property type="project" value="UniProtKB-ARBA"/>
</dbReference>
<feature type="domain" description="ABC transporter" evidence="6">
    <location>
        <begin position="2"/>
        <end position="231"/>
    </location>
</feature>
<dbReference type="RefSeq" id="WP_054645913.1">
    <property type="nucleotide sequence ID" value="NZ_FUXS01000002.1"/>
</dbReference>
<dbReference type="PANTHER" id="PTHR42798:SF2">
    <property type="entry name" value="ABC TRANSPORTER ATP-BINDING PROTEIN MG467-RELATED"/>
    <property type="match status" value="1"/>
</dbReference>
<dbReference type="GO" id="GO:0005524">
    <property type="term" value="F:ATP binding"/>
    <property type="evidence" value="ECO:0007669"/>
    <property type="project" value="UniProtKB-KW"/>
</dbReference>
<evidence type="ECO:0000256" key="3">
    <source>
        <dbReference type="ARBA" id="ARBA00022741"/>
    </source>
</evidence>
<dbReference type="Pfam" id="PF00005">
    <property type="entry name" value="ABC_tran"/>
    <property type="match status" value="1"/>
</dbReference>
<dbReference type="GO" id="GO:0098796">
    <property type="term" value="C:membrane protein complex"/>
    <property type="evidence" value="ECO:0007669"/>
    <property type="project" value="UniProtKB-ARBA"/>
</dbReference>